<evidence type="ECO:0000313" key="2">
    <source>
        <dbReference type="EMBL" id="OAX79183.1"/>
    </source>
</evidence>
<dbReference type="EMBL" id="LGUA01001123">
    <property type="protein sequence ID" value="OAX79183.1"/>
    <property type="molecule type" value="Genomic_DNA"/>
</dbReference>
<accession>A0A1B7NQU4</accession>
<sequence length="247" mass="27101">MASNPPSTCCARGFKHEGIATGEITKIGDIDVYIARPHTATTQQPEKAIIILTDILGLADNTKFVADDYASRGYLTVVPDLFGGKAFTMNHFQTGVDFRVWLEDYTPENVDPIAAVTIKYMRETLGVKRIGAAGYCFGAKYATRFMKEGGGIDVGYIAHPSFVSPEELEAIKGPYSISAAETDTIFPANLRHDSEAILTKVGLPWQMNLFSGVQHGFAIRGDLSNKVVKFAKEQAFIQAVTWFNEHL</sequence>
<dbReference type="GO" id="GO:0016787">
    <property type="term" value="F:hydrolase activity"/>
    <property type="evidence" value="ECO:0007669"/>
    <property type="project" value="InterPro"/>
</dbReference>
<dbReference type="STRING" id="1658172.A0A1B7NQU4"/>
<feature type="domain" description="Dienelactone hydrolase" evidence="1">
    <location>
        <begin position="30"/>
        <end position="246"/>
    </location>
</feature>
<organism evidence="2 3">
    <name type="scientific">Emergomyces africanus</name>
    <dbReference type="NCBI Taxonomy" id="1955775"/>
    <lineage>
        <taxon>Eukaryota</taxon>
        <taxon>Fungi</taxon>
        <taxon>Dikarya</taxon>
        <taxon>Ascomycota</taxon>
        <taxon>Pezizomycotina</taxon>
        <taxon>Eurotiomycetes</taxon>
        <taxon>Eurotiomycetidae</taxon>
        <taxon>Onygenales</taxon>
        <taxon>Ajellomycetaceae</taxon>
        <taxon>Emergomyces</taxon>
    </lineage>
</organism>
<comment type="caution">
    <text evidence="2">The sequence shown here is derived from an EMBL/GenBank/DDBJ whole genome shotgun (WGS) entry which is preliminary data.</text>
</comment>
<gene>
    <name evidence="2" type="ORF">ACJ72_06497</name>
</gene>
<evidence type="ECO:0000259" key="1">
    <source>
        <dbReference type="Pfam" id="PF01738"/>
    </source>
</evidence>
<dbReference type="AlphaFoldDB" id="A0A1B7NQU4"/>
<dbReference type="OrthoDB" id="17560at2759"/>
<dbReference type="InterPro" id="IPR029058">
    <property type="entry name" value="AB_hydrolase_fold"/>
</dbReference>
<protein>
    <recommendedName>
        <fullName evidence="1">Dienelactone hydrolase domain-containing protein</fullName>
    </recommendedName>
</protein>
<dbReference type="Pfam" id="PF01738">
    <property type="entry name" value="DLH"/>
    <property type="match status" value="1"/>
</dbReference>
<keyword evidence="3" id="KW-1185">Reference proteome</keyword>
<dbReference type="Proteomes" id="UP000091918">
    <property type="component" value="Unassembled WGS sequence"/>
</dbReference>
<evidence type="ECO:0000313" key="3">
    <source>
        <dbReference type="Proteomes" id="UP000091918"/>
    </source>
</evidence>
<dbReference type="PANTHER" id="PTHR17630:SF44">
    <property type="entry name" value="PROTEIN AIM2"/>
    <property type="match status" value="1"/>
</dbReference>
<dbReference type="InterPro" id="IPR002925">
    <property type="entry name" value="Dienelactn_hydro"/>
</dbReference>
<dbReference type="SUPFAM" id="SSF53474">
    <property type="entry name" value="alpha/beta-Hydrolases"/>
    <property type="match status" value="1"/>
</dbReference>
<dbReference type="PANTHER" id="PTHR17630">
    <property type="entry name" value="DIENELACTONE HYDROLASE"/>
    <property type="match status" value="1"/>
</dbReference>
<reference evidence="2 3" key="1">
    <citation type="submission" date="2015-07" db="EMBL/GenBank/DDBJ databases">
        <title>Emmonsia species relationships and genome sequence.</title>
        <authorList>
            <person name="Cuomo C.A."/>
            <person name="Schwartz I.S."/>
            <person name="Kenyon C."/>
            <person name="de Hoog G.S."/>
            <person name="Govender N.P."/>
            <person name="Botha A."/>
            <person name="Moreno L."/>
            <person name="de Vries M."/>
            <person name="Munoz J.F."/>
            <person name="Stielow J.B."/>
        </authorList>
    </citation>
    <scope>NUCLEOTIDE SEQUENCE [LARGE SCALE GENOMIC DNA]</scope>
    <source>
        <strain evidence="2 3">CBS 136260</strain>
    </source>
</reference>
<proteinExistence type="predicted"/>
<dbReference type="Gene3D" id="3.40.50.1820">
    <property type="entry name" value="alpha/beta hydrolase"/>
    <property type="match status" value="1"/>
</dbReference>
<name>A0A1B7NQU4_9EURO</name>